<evidence type="ECO:0000313" key="7">
    <source>
        <dbReference type="EMBL" id="AXQ78283.1"/>
    </source>
</evidence>
<name>A0A372KKR0_9STRE</name>
<keyword evidence="3 5" id="KW-1133">Transmembrane helix</keyword>
<gene>
    <name evidence="7" type="ORF">DDV21_003915</name>
    <name evidence="8" type="ORF">DDV22_07175</name>
    <name evidence="9" type="ORF">DDV23_07470</name>
</gene>
<accession>A0A372KKR0</accession>
<keyword evidence="4 5" id="KW-0472">Membrane</keyword>
<proteinExistence type="predicted"/>
<evidence type="ECO:0000256" key="3">
    <source>
        <dbReference type="ARBA" id="ARBA00022989"/>
    </source>
</evidence>
<feature type="transmembrane region" description="Helical" evidence="5">
    <location>
        <begin position="78"/>
        <end position="99"/>
    </location>
</feature>
<accession>A0A346NB88</accession>
<evidence type="ECO:0000313" key="10">
    <source>
        <dbReference type="Proteomes" id="UP000246115"/>
    </source>
</evidence>
<evidence type="ECO:0000256" key="5">
    <source>
        <dbReference type="SAM" id="Phobius"/>
    </source>
</evidence>
<dbReference type="KEGG" id="schj:DDV21_003915"/>
<dbReference type="Proteomes" id="UP000262901">
    <property type="component" value="Unassembled WGS sequence"/>
</dbReference>
<dbReference type="EMBL" id="QVQY01000018">
    <property type="protein sequence ID" value="RFU50730.1"/>
    <property type="molecule type" value="Genomic_DNA"/>
</dbReference>
<dbReference type="GO" id="GO:0016020">
    <property type="term" value="C:membrane"/>
    <property type="evidence" value="ECO:0007669"/>
    <property type="project" value="UniProtKB-SubCell"/>
</dbReference>
<dbReference type="EMBL" id="QVQZ01000017">
    <property type="protein sequence ID" value="RFU52869.1"/>
    <property type="molecule type" value="Genomic_DNA"/>
</dbReference>
<reference evidence="9 11" key="2">
    <citation type="submission" date="2018-08" db="EMBL/GenBank/DDBJ databases">
        <title>Draft genome of Streptococcus sp. nov. Z1.</title>
        <authorList>
            <person name="Tian Z."/>
        </authorList>
    </citation>
    <scope>NUCLEOTIDE SEQUENCE [LARGE SCALE GENOMIC DNA]</scope>
    <source>
        <strain evidence="9">Z1</strain>
        <strain evidence="11">Z1(2018)</strain>
    </source>
</reference>
<evidence type="ECO:0000256" key="1">
    <source>
        <dbReference type="ARBA" id="ARBA00004141"/>
    </source>
</evidence>
<feature type="transmembrane region" description="Helical" evidence="5">
    <location>
        <begin position="37"/>
        <end position="57"/>
    </location>
</feature>
<reference evidence="8 12" key="1">
    <citation type="submission" date="2018-08" db="EMBL/GenBank/DDBJ databases">
        <title>Draft genome of Streptococcus sp .nov. Z2.</title>
        <authorList>
            <person name="Tian Z."/>
        </authorList>
    </citation>
    <scope>NUCLEOTIDE SEQUENCE [LARGE SCALE GENOMIC DNA]</scope>
    <source>
        <strain evidence="8 12">Z2</strain>
    </source>
</reference>
<keyword evidence="2 5" id="KW-0812">Transmembrane</keyword>
<dbReference type="Proteomes" id="UP000264056">
    <property type="component" value="Unassembled WGS sequence"/>
</dbReference>
<protein>
    <submittedName>
        <fullName evidence="9">Cation transporter</fullName>
    </submittedName>
</protein>
<dbReference type="InterPro" id="IPR058533">
    <property type="entry name" value="Cation_efflux_TM"/>
</dbReference>
<dbReference type="Proteomes" id="UP000246115">
    <property type="component" value="Chromosome"/>
</dbReference>
<evidence type="ECO:0000313" key="11">
    <source>
        <dbReference type="Proteomes" id="UP000262901"/>
    </source>
</evidence>
<feature type="transmembrane region" description="Helical" evidence="5">
    <location>
        <begin position="158"/>
        <end position="180"/>
    </location>
</feature>
<dbReference type="Pfam" id="PF01545">
    <property type="entry name" value="Cation_efflux"/>
    <property type="match status" value="1"/>
</dbReference>
<dbReference type="Gene3D" id="1.20.1510.10">
    <property type="entry name" value="Cation efflux protein transmembrane domain"/>
    <property type="match status" value="1"/>
</dbReference>
<reference evidence="10" key="3">
    <citation type="submission" date="2018-08" db="EMBL/GenBank/DDBJ databases">
        <title>Streptococcus chenjunshii sp. nov., isolated from stools sample of the Tibetan antelope in the Qinghai-Tibet plateau, China.</title>
        <authorList>
            <person name="Tian Z."/>
        </authorList>
    </citation>
    <scope>NUCLEOTIDE SEQUENCE [LARGE SCALE GENOMIC DNA]</scope>
    <source>
        <strain evidence="10">Z15</strain>
    </source>
</reference>
<dbReference type="InterPro" id="IPR027469">
    <property type="entry name" value="Cation_efflux_TMD_sf"/>
</dbReference>
<sequence>MNQKAIEKKSLMVSTFGNGFMGAAGVAVYVITDLNALLLDAVFSVITFISSVMAFYISKNSKKRTASFPNGMYFLEPLYAFIKSVATLMLLVIAFLESAANAYAYFVDHVGLPMNSGPVVPYTSLMVLISFSLAAYNRRQNKKISNISTILTAEAKGNFADGLISAGVGLAFLLLYFVPIEGSLGFLHYTGDFFVTAVLVAISIKEPVQTLIVSFKEFAHSTTQDHYVIERVHHIFAKHLADEKENLNILIFKQGMNISIKVYVLAAEEPEFIDRLLQNKDDVSQDLEQTFEHFSLEYSF</sequence>
<evidence type="ECO:0000313" key="12">
    <source>
        <dbReference type="Proteomes" id="UP000264056"/>
    </source>
</evidence>
<feature type="transmembrane region" description="Helical" evidence="5">
    <location>
        <begin position="12"/>
        <end position="31"/>
    </location>
</feature>
<dbReference type="EMBL" id="CP031733">
    <property type="protein sequence ID" value="AXQ78283.1"/>
    <property type="molecule type" value="Genomic_DNA"/>
</dbReference>
<dbReference type="OrthoDB" id="9810598at2"/>
<evidence type="ECO:0000256" key="4">
    <source>
        <dbReference type="ARBA" id="ARBA00023136"/>
    </source>
</evidence>
<comment type="subcellular location">
    <subcellularLocation>
        <location evidence="1">Membrane</location>
        <topology evidence="1">Multi-pass membrane protein</topology>
    </subcellularLocation>
</comment>
<evidence type="ECO:0000313" key="8">
    <source>
        <dbReference type="EMBL" id="RFU50730.1"/>
    </source>
</evidence>
<evidence type="ECO:0000256" key="2">
    <source>
        <dbReference type="ARBA" id="ARBA00022692"/>
    </source>
</evidence>
<feature type="domain" description="Cation efflux protein transmembrane" evidence="6">
    <location>
        <begin position="11"/>
        <end position="217"/>
    </location>
</feature>
<dbReference type="AlphaFoldDB" id="A0A372KKR0"/>
<dbReference type="GO" id="GO:0008324">
    <property type="term" value="F:monoatomic cation transmembrane transporter activity"/>
    <property type="evidence" value="ECO:0007669"/>
    <property type="project" value="InterPro"/>
</dbReference>
<feature type="transmembrane region" description="Helical" evidence="5">
    <location>
        <begin position="186"/>
        <end position="204"/>
    </location>
</feature>
<evidence type="ECO:0000259" key="6">
    <source>
        <dbReference type="Pfam" id="PF01545"/>
    </source>
</evidence>
<dbReference type="RefSeq" id="WP_116878481.1">
    <property type="nucleotide sequence ID" value="NZ_CP031733.1"/>
</dbReference>
<reference evidence="7" key="4">
    <citation type="journal article" date="2019" name="Int. J. Syst. Evol. Microbiol.">
        <title>Streptococcus chenjunshii sp. nov. isolated from feces of Tibetan antelopes.</title>
        <authorList>
            <person name="Tian Z."/>
            <person name="Lu S."/>
            <person name="Jin D."/>
            <person name="Yang J."/>
            <person name="Pu J."/>
            <person name="Lai X.H."/>
            <person name="Bai X.N."/>
            <person name="Wu X.M."/>
            <person name="Li J."/>
            <person name="Wang S."/>
            <person name="Xu J."/>
        </authorList>
    </citation>
    <scope>NUCLEOTIDE SEQUENCE</scope>
    <source>
        <strain evidence="7">Z15</strain>
    </source>
</reference>
<evidence type="ECO:0000313" key="9">
    <source>
        <dbReference type="EMBL" id="RFU52869.1"/>
    </source>
</evidence>
<feature type="transmembrane region" description="Helical" evidence="5">
    <location>
        <begin position="119"/>
        <end position="137"/>
    </location>
</feature>
<organism evidence="9 11">
    <name type="scientific">Streptococcus chenjunshii</name>
    <dbReference type="NCBI Taxonomy" id="2173853"/>
    <lineage>
        <taxon>Bacteria</taxon>
        <taxon>Bacillati</taxon>
        <taxon>Bacillota</taxon>
        <taxon>Bacilli</taxon>
        <taxon>Lactobacillales</taxon>
        <taxon>Streptococcaceae</taxon>
        <taxon>Streptococcus</taxon>
    </lineage>
</organism>
<dbReference type="SUPFAM" id="SSF161111">
    <property type="entry name" value="Cation efflux protein transmembrane domain-like"/>
    <property type="match status" value="1"/>
</dbReference>
<keyword evidence="12" id="KW-1185">Reference proteome</keyword>